<accession>G2LL94</accession>
<keyword evidence="1" id="KW-0732">Signal</keyword>
<keyword evidence="3" id="KW-1185">Reference proteome</keyword>
<dbReference type="KEGG" id="ctm:Cabther_B0773"/>
<dbReference type="STRING" id="981222.Cabther_B0773"/>
<dbReference type="Proteomes" id="UP000006791">
    <property type="component" value="Chromosome 2"/>
</dbReference>
<protein>
    <submittedName>
        <fullName evidence="2">Uncharacterized protein</fullName>
    </submittedName>
</protein>
<reference evidence="2 3" key="1">
    <citation type="journal article" date="2012" name="Environ. Microbiol.">
        <title>Complete genome of Candidatus Chloracidobacterium thermophilum, a chlorophyll-based photoheterotroph belonging to the phylum Acidobacteria.</title>
        <authorList>
            <person name="Garcia Costas A.M."/>
            <person name="Liu Z."/>
            <person name="Tomsho L.P."/>
            <person name="Schuster S.C."/>
            <person name="Ward D.M."/>
            <person name="Bryant D.A."/>
        </authorList>
    </citation>
    <scope>NUCLEOTIDE SEQUENCE [LARGE SCALE GENOMIC DNA]</scope>
    <source>
        <strain evidence="2 3">B</strain>
    </source>
</reference>
<proteinExistence type="predicted"/>
<feature type="signal peptide" evidence="1">
    <location>
        <begin position="1"/>
        <end position="28"/>
    </location>
</feature>
<evidence type="ECO:0000313" key="3">
    <source>
        <dbReference type="Proteomes" id="UP000006791"/>
    </source>
</evidence>
<feature type="chain" id="PRO_5003432494" evidence="1">
    <location>
        <begin position="29"/>
        <end position="276"/>
    </location>
</feature>
<organism evidence="2 3">
    <name type="scientific">Chloracidobacterium thermophilum (strain B)</name>
    <dbReference type="NCBI Taxonomy" id="981222"/>
    <lineage>
        <taxon>Bacteria</taxon>
        <taxon>Pseudomonadati</taxon>
        <taxon>Acidobacteriota</taxon>
        <taxon>Terriglobia</taxon>
        <taxon>Terriglobales</taxon>
        <taxon>Acidobacteriaceae</taxon>
        <taxon>Chloracidobacterium</taxon>
    </lineage>
</organism>
<gene>
    <name evidence="2" type="ordered locus">Cabther_B0773</name>
</gene>
<sequence>MARFFHGLTRTVILVCLTFLFCGTATLAGEVAGDRAHALSSAGASRQPALGMKTIAPASVKSGRRFVRRKSCRVSCRAHVRRTGKTTSNRAARQMWLGRTRVGERALAARKAKSPVKLTVAAKKAAPTAVVSRTTRKPAAVDVALAVPPAVGDGIQVAESVAVAESVTYEFAGYSATADGATVKLWYSHAYTVRSPYAYLGRMPVGGREVHVWMETAGMLLASAVTEPAQEPLPDVARMMERFPDGGLGVVVAGWDDFAPPVEPAVEVVEFTEPGR</sequence>
<evidence type="ECO:0000313" key="2">
    <source>
        <dbReference type="EMBL" id="AEP13770.1"/>
    </source>
</evidence>
<evidence type="ECO:0000256" key="1">
    <source>
        <dbReference type="SAM" id="SignalP"/>
    </source>
</evidence>
<dbReference type="RefSeq" id="WP_014101508.1">
    <property type="nucleotide sequence ID" value="NC_016025.1"/>
</dbReference>
<dbReference type="EMBL" id="CP002515">
    <property type="protein sequence ID" value="AEP13770.1"/>
    <property type="molecule type" value="Genomic_DNA"/>
</dbReference>
<dbReference type="AlphaFoldDB" id="G2LL94"/>
<dbReference type="OrthoDB" id="9921473at2"/>
<dbReference type="HOGENOM" id="CLU_1007202_0_0_0"/>
<name>G2LL94_CHLTF</name>